<dbReference type="GO" id="GO:0032977">
    <property type="term" value="F:membrane insertase activity"/>
    <property type="evidence" value="ECO:0007669"/>
    <property type="project" value="InterPro"/>
</dbReference>
<dbReference type="Gene3D" id="2.70.98.90">
    <property type="match status" value="1"/>
</dbReference>
<dbReference type="NCBIfam" id="TIGR03593">
    <property type="entry name" value="yidC_nterm"/>
    <property type="match status" value="1"/>
</dbReference>
<evidence type="ECO:0000256" key="5">
    <source>
        <dbReference type="ARBA" id="ARBA00022475"/>
    </source>
</evidence>
<evidence type="ECO:0000313" key="19">
    <source>
        <dbReference type="Proteomes" id="UP000199541"/>
    </source>
</evidence>
<dbReference type="GO" id="GO:0051205">
    <property type="term" value="P:protein insertion into membrane"/>
    <property type="evidence" value="ECO:0007669"/>
    <property type="project" value="TreeGrafter"/>
</dbReference>
<keyword evidence="19" id="KW-1185">Reference proteome</keyword>
<evidence type="ECO:0000256" key="4">
    <source>
        <dbReference type="ARBA" id="ARBA00022448"/>
    </source>
</evidence>
<dbReference type="PRINTS" id="PR01900">
    <property type="entry name" value="YIDCPROTEIN"/>
</dbReference>
<evidence type="ECO:0000256" key="9">
    <source>
        <dbReference type="ARBA" id="ARBA00023136"/>
    </source>
</evidence>
<feature type="transmembrane region" description="Helical" evidence="13">
    <location>
        <begin position="552"/>
        <end position="571"/>
    </location>
</feature>
<evidence type="ECO:0000256" key="6">
    <source>
        <dbReference type="ARBA" id="ARBA00022692"/>
    </source>
</evidence>
<evidence type="ECO:0000256" key="2">
    <source>
        <dbReference type="ARBA" id="ARBA00010527"/>
    </source>
</evidence>
<dbReference type="PANTHER" id="PTHR12428:SF65">
    <property type="entry name" value="CYTOCHROME C OXIDASE ASSEMBLY PROTEIN COX18, MITOCHONDRIAL"/>
    <property type="match status" value="1"/>
</dbReference>
<dbReference type="InterPro" id="IPR038221">
    <property type="entry name" value="YidC_periplasmic_sf"/>
</dbReference>
<evidence type="ECO:0000313" key="20">
    <source>
        <dbReference type="Proteomes" id="UP000634647"/>
    </source>
</evidence>
<evidence type="ECO:0000259" key="16">
    <source>
        <dbReference type="Pfam" id="PF14849"/>
    </source>
</evidence>
<keyword evidence="4 13" id="KW-0813">Transport</keyword>
<feature type="transmembrane region" description="Helical" evidence="13">
    <location>
        <begin position="379"/>
        <end position="403"/>
    </location>
</feature>
<dbReference type="CDD" id="cd19961">
    <property type="entry name" value="EcYidC-like_peri"/>
    <property type="match status" value="1"/>
</dbReference>
<dbReference type="NCBIfam" id="TIGR03592">
    <property type="entry name" value="yidC_oxa1_cterm"/>
    <property type="match status" value="1"/>
</dbReference>
<dbReference type="CDD" id="cd20070">
    <property type="entry name" value="5TM_YidC_Alb3"/>
    <property type="match status" value="1"/>
</dbReference>
<comment type="subunit">
    <text evidence="13">Interacts with the Sec translocase complex via SecD. Specifically interacts with transmembrane segments of nascent integral membrane proteins during membrane integration.</text>
</comment>
<dbReference type="EMBL" id="FNOB01000003">
    <property type="protein sequence ID" value="SDW35601.1"/>
    <property type="molecule type" value="Genomic_DNA"/>
</dbReference>
<evidence type="ECO:0000256" key="8">
    <source>
        <dbReference type="ARBA" id="ARBA00022989"/>
    </source>
</evidence>
<evidence type="ECO:0000256" key="7">
    <source>
        <dbReference type="ARBA" id="ARBA00022927"/>
    </source>
</evidence>
<dbReference type="EMBL" id="BNAB01000003">
    <property type="protein sequence ID" value="GHE00184.1"/>
    <property type="molecule type" value="Genomic_DNA"/>
</dbReference>
<dbReference type="AlphaFoldDB" id="A0AAN4UPZ5"/>
<organism evidence="17 20">
    <name type="scientific">Allgaiera indica</name>
    <dbReference type="NCBI Taxonomy" id="765699"/>
    <lineage>
        <taxon>Bacteria</taxon>
        <taxon>Pseudomonadati</taxon>
        <taxon>Pseudomonadota</taxon>
        <taxon>Alphaproteobacteria</taxon>
        <taxon>Rhodobacterales</taxon>
        <taxon>Paracoccaceae</taxon>
        <taxon>Allgaiera</taxon>
    </lineage>
</organism>
<dbReference type="HAMAP" id="MF_01810">
    <property type="entry name" value="YidC_type1"/>
    <property type="match status" value="1"/>
</dbReference>
<gene>
    <name evidence="13 17" type="primary">yidC</name>
    <name evidence="17" type="ORF">GCM10008024_10880</name>
    <name evidence="18" type="ORF">SAMN05444006_1033</name>
</gene>
<dbReference type="Pfam" id="PF14849">
    <property type="entry name" value="YidC_periplas"/>
    <property type="match status" value="1"/>
</dbReference>
<keyword evidence="9 13" id="KW-0472">Membrane</keyword>
<evidence type="ECO:0000256" key="11">
    <source>
        <dbReference type="ARBA" id="ARBA00033245"/>
    </source>
</evidence>
<dbReference type="Pfam" id="PF02096">
    <property type="entry name" value="60KD_IMP"/>
    <property type="match status" value="1"/>
</dbReference>
<feature type="compositionally biased region" description="Low complexity" evidence="14">
    <location>
        <begin position="38"/>
        <end position="72"/>
    </location>
</feature>
<dbReference type="InterPro" id="IPR047196">
    <property type="entry name" value="YidC_ALB_C"/>
</dbReference>
<feature type="transmembrane region" description="Helical" evidence="13">
    <location>
        <begin position="446"/>
        <end position="466"/>
    </location>
</feature>
<feature type="transmembrane region" description="Helical" evidence="13">
    <location>
        <begin position="7"/>
        <end position="26"/>
    </location>
</feature>
<dbReference type="InterPro" id="IPR019998">
    <property type="entry name" value="Membr_insert_YidC"/>
</dbReference>
<keyword evidence="6 13" id="KW-0812">Transmembrane</keyword>
<comment type="caution">
    <text evidence="17">The sequence shown here is derived from an EMBL/GenBank/DDBJ whole genome shotgun (WGS) entry which is preliminary data.</text>
</comment>
<comment type="function">
    <text evidence="13">Required for the insertion and/or proper folding and/or complex formation of integral membrane proteins into the membrane. Involved in integration of membrane proteins that insert both dependently and independently of the Sec translocase complex, as well as at least some lipoproteins. Aids folding of multispanning membrane proteins.</text>
</comment>
<feature type="region of interest" description="Disordered" evidence="14">
    <location>
        <begin position="31"/>
        <end position="76"/>
    </location>
</feature>
<dbReference type="Proteomes" id="UP000634647">
    <property type="component" value="Unassembled WGS sequence"/>
</dbReference>
<evidence type="ECO:0000256" key="13">
    <source>
        <dbReference type="HAMAP-Rule" id="MF_01810"/>
    </source>
</evidence>
<dbReference type="GO" id="GO:0015031">
    <property type="term" value="P:protein transport"/>
    <property type="evidence" value="ECO:0007669"/>
    <property type="project" value="UniProtKB-KW"/>
</dbReference>
<dbReference type="GO" id="GO:0005886">
    <property type="term" value="C:plasma membrane"/>
    <property type="evidence" value="ECO:0007669"/>
    <property type="project" value="UniProtKB-SubCell"/>
</dbReference>
<accession>A0AAN4UPZ5</accession>
<evidence type="ECO:0000313" key="17">
    <source>
        <dbReference type="EMBL" id="GHE00184.1"/>
    </source>
</evidence>
<keyword evidence="5 13" id="KW-1003">Cell membrane</keyword>
<keyword evidence="8 13" id="KW-1133">Transmembrane helix</keyword>
<evidence type="ECO:0000256" key="3">
    <source>
        <dbReference type="ARBA" id="ARBA00015325"/>
    </source>
</evidence>
<reference evidence="18 19" key="2">
    <citation type="submission" date="2016-10" db="EMBL/GenBank/DDBJ databases">
        <authorList>
            <person name="Varghese N."/>
            <person name="Submissions S."/>
        </authorList>
    </citation>
    <scope>NUCLEOTIDE SEQUENCE [LARGE SCALE GENOMIC DNA]</scope>
    <source>
        <strain evidence="18 19">DSM 24802</strain>
    </source>
</reference>
<evidence type="ECO:0000256" key="12">
    <source>
        <dbReference type="ARBA" id="ARBA00033342"/>
    </source>
</evidence>
<protein>
    <recommendedName>
        <fullName evidence="3 13">Membrane protein insertase YidC</fullName>
    </recommendedName>
    <alternativeName>
        <fullName evidence="12 13">Foldase YidC</fullName>
    </alternativeName>
    <alternativeName>
        <fullName evidence="11 13">Membrane integrase YidC</fullName>
    </alternativeName>
    <alternativeName>
        <fullName evidence="13">Membrane protein YidC</fullName>
    </alternativeName>
</protein>
<feature type="domain" description="Membrane insertase YidC/Oxa/ALB C-terminal" evidence="15">
    <location>
        <begin position="383"/>
        <end position="586"/>
    </location>
</feature>
<dbReference type="InterPro" id="IPR028053">
    <property type="entry name" value="Membr_insert_YidC_N"/>
</dbReference>
<evidence type="ECO:0000256" key="14">
    <source>
        <dbReference type="SAM" id="MobiDB-lite"/>
    </source>
</evidence>
<keyword evidence="7 13" id="KW-0653">Protein transport</keyword>
<dbReference type="PANTHER" id="PTHR12428">
    <property type="entry name" value="OXA1"/>
    <property type="match status" value="1"/>
</dbReference>
<keyword evidence="10 13" id="KW-0143">Chaperone</keyword>
<dbReference type="RefSeq" id="WP_035841845.1">
    <property type="nucleotide sequence ID" value="NZ_BNAB01000003.1"/>
</dbReference>
<name>A0AAN4UPZ5_9RHOB</name>
<proteinExistence type="inferred from homology"/>
<dbReference type="Proteomes" id="UP000199541">
    <property type="component" value="Unassembled WGS sequence"/>
</dbReference>
<evidence type="ECO:0000313" key="18">
    <source>
        <dbReference type="EMBL" id="SDW35601.1"/>
    </source>
</evidence>
<dbReference type="NCBIfam" id="NF002353">
    <property type="entry name" value="PRK01318.1-4"/>
    <property type="match status" value="1"/>
</dbReference>
<reference evidence="17" key="3">
    <citation type="submission" date="2023-06" db="EMBL/GenBank/DDBJ databases">
        <authorList>
            <person name="Sun Q."/>
            <person name="Zhou Y."/>
        </authorList>
    </citation>
    <scope>NUCLEOTIDE SEQUENCE</scope>
    <source>
        <strain evidence="17">CGMCC 1.10859</strain>
    </source>
</reference>
<dbReference type="InterPro" id="IPR028055">
    <property type="entry name" value="YidC/Oxa/ALB_C"/>
</dbReference>
<feature type="domain" description="Membrane insertase YidC N-terminal" evidence="16">
    <location>
        <begin position="85"/>
        <end position="371"/>
    </location>
</feature>
<comment type="similarity">
    <text evidence="2 13">Belongs to the OXA1/ALB3/YidC family. Type 1 subfamily.</text>
</comment>
<evidence type="ECO:0000259" key="15">
    <source>
        <dbReference type="Pfam" id="PF02096"/>
    </source>
</evidence>
<evidence type="ECO:0000256" key="10">
    <source>
        <dbReference type="ARBA" id="ARBA00023186"/>
    </source>
</evidence>
<sequence>MDDQNKNLILATALSLAVILAWFWLFPPPENTPKPQDKGQAAQTTQDQAKAPSLAATAPTAEAPQTGAAPAPDKSVAARVAKLPRIRINTPTLEGSISTLGGRIDSLKLKNYRQTVAKNSPLVDLLKPAGTEDPYYALYGWAPGGSLQSSDVPGPNTVWTAPKDAVLSPGHPVTMTWTNSKGLTFSRTLSIDDKYMFTVTQKVQNTGAAPARLAPYGIVARHGIPKGKMYYLLFEGVYQMANGKLEEVSYSDLKKAGPVQNVGDHAKMQPGVSTGWTGITSKYFMTALVPEQGAKATQTAQYVPGSDIYQVSVQEPTVTVAPGASVETKTRLFAGAKVYDILKGYEKQGVPRFIDAIDWGWFFFLTKPIFLVLDFIHSLVGNMGVAIILLTVFLKVLVFPLAYKSYVSMARMKELQPEIEKLKERAGDDRAMMQKEMMQLYKEKKVNPAAGCLPILIQIPIFFSLYKVIYVTIELRQAPFIGWIRDLSQPDPSSILNLFGLFPWPTPGIDSPLHIISLGLLPILLGISMWLQQKLNPAPADATQKMIFAWMPWVFMFMLGSFPSGLVLYWITNNTITFSQQYIIMRSHGHKPDVFGNIISGFRRKKKASSK</sequence>
<dbReference type="PRINTS" id="PR00701">
    <property type="entry name" value="60KDINNERMP"/>
</dbReference>
<evidence type="ECO:0000256" key="1">
    <source>
        <dbReference type="ARBA" id="ARBA00004429"/>
    </source>
</evidence>
<comment type="subcellular location">
    <subcellularLocation>
        <location evidence="1">Cell inner membrane</location>
        <topology evidence="1">Multi-pass membrane protein</topology>
    </subcellularLocation>
    <subcellularLocation>
        <location evidence="13">Cell membrane</location>
        <topology evidence="13">Multi-pass membrane protein</topology>
    </subcellularLocation>
</comment>
<dbReference type="InterPro" id="IPR001708">
    <property type="entry name" value="YidC/ALB3/OXA1/COX18"/>
</dbReference>
<reference evidence="17" key="1">
    <citation type="journal article" date="2014" name="Int. J. Syst. Evol. Microbiol.">
        <title>Complete genome sequence of Corynebacterium casei LMG S-19264T (=DSM 44701T), isolated from a smear-ripened cheese.</title>
        <authorList>
            <consortium name="US DOE Joint Genome Institute (JGI-PGF)"/>
            <person name="Walter F."/>
            <person name="Albersmeier A."/>
            <person name="Kalinowski J."/>
            <person name="Ruckert C."/>
        </authorList>
    </citation>
    <scope>NUCLEOTIDE SEQUENCE</scope>
    <source>
        <strain evidence="17">CGMCC 1.10859</strain>
    </source>
</reference>